<dbReference type="EMBL" id="JBJXBP010000006">
    <property type="protein sequence ID" value="KAL3824319.1"/>
    <property type="molecule type" value="Genomic_DNA"/>
</dbReference>
<reference evidence="2 3" key="1">
    <citation type="submission" date="2024-12" db="EMBL/GenBank/DDBJ databases">
        <title>The unique morphological basis and parallel evolutionary history of personate flowers in Penstemon.</title>
        <authorList>
            <person name="Depatie T.H."/>
            <person name="Wessinger C.A."/>
        </authorList>
    </citation>
    <scope>NUCLEOTIDE SEQUENCE [LARGE SCALE GENOMIC DNA]</scope>
    <source>
        <strain evidence="2">WTNN_2</strain>
        <tissue evidence="2">Leaf</tissue>
    </source>
</reference>
<comment type="caution">
    <text evidence="2">The sequence shown here is derived from an EMBL/GenBank/DDBJ whole genome shotgun (WGS) entry which is preliminary data.</text>
</comment>
<dbReference type="Proteomes" id="UP001634393">
    <property type="component" value="Unassembled WGS sequence"/>
</dbReference>
<organism evidence="2 3">
    <name type="scientific">Penstemon smallii</name>
    <dbReference type="NCBI Taxonomy" id="265156"/>
    <lineage>
        <taxon>Eukaryota</taxon>
        <taxon>Viridiplantae</taxon>
        <taxon>Streptophyta</taxon>
        <taxon>Embryophyta</taxon>
        <taxon>Tracheophyta</taxon>
        <taxon>Spermatophyta</taxon>
        <taxon>Magnoliopsida</taxon>
        <taxon>eudicotyledons</taxon>
        <taxon>Gunneridae</taxon>
        <taxon>Pentapetalae</taxon>
        <taxon>asterids</taxon>
        <taxon>lamiids</taxon>
        <taxon>Lamiales</taxon>
        <taxon>Plantaginaceae</taxon>
        <taxon>Cheloneae</taxon>
        <taxon>Penstemon</taxon>
    </lineage>
</organism>
<feature type="region of interest" description="Disordered" evidence="1">
    <location>
        <begin position="54"/>
        <end position="74"/>
    </location>
</feature>
<protein>
    <submittedName>
        <fullName evidence="2">Uncharacterized protein</fullName>
    </submittedName>
</protein>
<evidence type="ECO:0000313" key="3">
    <source>
        <dbReference type="Proteomes" id="UP001634393"/>
    </source>
</evidence>
<name>A0ABD3SIC4_9LAMI</name>
<dbReference type="PANTHER" id="PTHR34198">
    <property type="entry name" value="OS01G0175100 PROTEIN"/>
    <property type="match status" value="1"/>
</dbReference>
<evidence type="ECO:0000313" key="2">
    <source>
        <dbReference type="EMBL" id="KAL3824319.1"/>
    </source>
</evidence>
<gene>
    <name evidence="2" type="ORF">ACJIZ3_020348</name>
</gene>
<feature type="compositionally biased region" description="Polar residues" evidence="1">
    <location>
        <begin position="1"/>
        <end position="15"/>
    </location>
</feature>
<dbReference type="PANTHER" id="PTHR34198:SF1">
    <property type="entry name" value="OS01G0104300 PROTEIN"/>
    <property type="match status" value="1"/>
</dbReference>
<evidence type="ECO:0000256" key="1">
    <source>
        <dbReference type="SAM" id="MobiDB-lite"/>
    </source>
</evidence>
<proteinExistence type="predicted"/>
<sequence length="123" mass="13754">MATTFSSFRTNSPIVCSSDPPNPNSNSTRSSNWWTPIFGWSSEPNYINGAVKIESGQEGGMSRPDNGSGRVRPEKKLFKGWFTEEKAKELRKKTMETSTFHDIMYHSAIASRLASDVSAHYES</sequence>
<dbReference type="AlphaFoldDB" id="A0ABD3SIC4"/>
<accession>A0ABD3SIC4</accession>
<keyword evidence="3" id="KW-1185">Reference proteome</keyword>
<feature type="region of interest" description="Disordered" evidence="1">
    <location>
        <begin position="1"/>
        <end position="31"/>
    </location>
</feature>